<feature type="compositionally biased region" description="Basic and acidic residues" evidence="1">
    <location>
        <begin position="163"/>
        <end position="179"/>
    </location>
</feature>
<accession>A0ABQ9IQD3</accession>
<gene>
    <name evidence="2" type="ORF">NQ317_010590</name>
</gene>
<sequence length="196" mass="23134">MDVFLAMQMQFQEGQAQRCSHCKRAENKEFGSHSRRTIVVNEDNWETKKLAKKQQNDEDVKLFIAWKEEETRPEWKDVSKKSTILKGYWAIWDSLNAEGGMLKRLPLVDDHMRSWLMDTIIARDGGNVEKDKENRKTGKYKKLIKKTMYHTPQKKIMDMMKEMKQGQEEMKQGQDEMKQGQDAIKQCQDEIKSAEN</sequence>
<organism evidence="2 3">
    <name type="scientific">Molorchus minor</name>
    <dbReference type="NCBI Taxonomy" id="1323400"/>
    <lineage>
        <taxon>Eukaryota</taxon>
        <taxon>Metazoa</taxon>
        <taxon>Ecdysozoa</taxon>
        <taxon>Arthropoda</taxon>
        <taxon>Hexapoda</taxon>
        <taxon>Insecta</taxon>
        <taxon>Pterygota</taxon>
        <taxon>Neoptera</taxon>
        <taxon>Endopterygota</taxon>
        <taxon>Coleoptera</taxon>
        <taxon>Polyphaga</taxon>
        <taxon>Cucujiformia</taxon>
        <taxon>Chrysomeloidea</taxon>
        <taxon>Cerambycidae</taxon>
        <taxon>Lamiinae</taxon>
        <taxon>Monochamini</taxon>
        <taxon>Molorchus</taxon>
    </lineage>
</organism>
<name>A0ABQ9IQD3_9CUCU</name>
<dbReference type="EMBL" id="JAPWTJ010003790">
    <property type="protein sequence ID" value="KAJ8951777.1"/>
    <property type="molecule type" value="Genomic_DNA"/>
</dbReference>
<proteinExistence type="predicted"/>
<comment type="caution">
    <text evidence="2">The sequence shown here is derived from an EMBL/GenBank/DDBJ whole genome shotgun (WGS) entry which is preliminary data.</text>
</comment>
<dbReference type="Proteomes" id="UP001162164">
    <property type="component" value="Unassembled WGS sequence"/>
</dbReference>
<keyword evidence="3" id="KW-1185">Reference proteome</keyword>
<evidence type="ECO:0000313" key="2">
    <source>
        <dbReference type="EMBL" id="KAJ8951777.1"/>
    </source>
</evidence>
<feature type="region of interest" description="Disordered" evidence="1">
    <location>
        <begin position="163"/>
        <end position="196"/>
    </location>
</feature>
<protein>
    <submittedName>
        <fullName evidence="2">Uncharacterized protein</fullName>
    </submittedName>
</protein>
<evidence type="ECO:0000256" key="1">
    <source>
        <dbReference type="SAM" id="MobiDB-lite"/>
    </source>
</evidence>
<evidence type="ECO:0000313" key="3">
    <source>
        <dbReference type="Proteomes" id="UP001162164"/>
    </source>
</evidence>
<reference evidence="2" key="1">
    <citation type="journal article" date="2023" name="Insect Mol. Biol.">
        <title>Genome sequencing provides insights into the evolution of gene families encoding plant cell wall-degrading enzymes in longhorned beetles.</title>
        <authorList>
            <person name="Shin N.R."/>
            <person name="Okamura Y."/>
            <person name="Kirsch R."/>
            <person name="Pauchet Y."/>
        </authorList>
    </citation>
    <scope>NUCLEOTIDE SEQUENCE</scope>
    <source>
        <strain evidence="2">MMC_N1</strain>
    </source>
</reference>
<feature type="compositionally biased region" description="Basic and acidic residues" evidence="1">
    <location>
        <begin position="187"/>
        <end position="196"/>
    </location>
</feature>